<dbReference type="EMBL" id="SUMC01000049">
    <property type="protein sequence ID" value="TKA04677.1"/>
    <property type="molecule type" value="Genomic_DNA"/>
</dbReference>
<evidence type="ECO:0000313" key="2">
    <source>
        <dbReference type="Proteomes" id="UP000305778"/>
    </source>
</evidence>
<dbReference type="AlphaFoldDB" id="A0A4U0S8W7"/>
<keyword evidence="2" id="KW-1185">Reference proteome</keyword>
<dbReference type="OrthoDB" id="4577644at2"/>
<reference evidence="1 2" key="1">
    <citation type="submission" date="2019-04" db="EMBL/GenBank/DDBJ databases">
        <title>Streptomyces oryziradicis sp. nov., a novel actinomycete isolated from rhizosphere soil of rice (Oryza sativa L.).</title>
        <authorList>
            <person name="Li C."/>
        </authorList>
    </citation>
    <scope>NUCLEOTIDE SEQUENCE [LARGE SCALE GENOMIC DNA]</scope>
    <source>
        <strain evidence="1 2">NEAU-C40</strain>
    </source>
</reference>
<sequence length="92" mass="9692">MTSWTLDGIPDQTGRTAVRAGALPTLRAATDLSAGSGSYWGPARLFEMNGPPGPAGISKRAKDTAVAKRLWEESEKLTGVTFAFTPRLSKAA</sequence>
<organism evidence="1 2">
    <name type="scientific">Actinacidiphila oryziradicis</name>
    <dbReference type="NCBI Taxonomy" id="2571141"/>
    <lineage>
        <taxon>Bacteria</taxon>
        <taxon>Bacillati</taxon>
        <taxon>Actinomycetota</taxon>
        <taxon>Actinomycetes</taxon>
        <taxon>Kitasatosporales</taxon>
        <taxon>Streptomycetaceae</taxon>
        <taxon>Actinacidiphila</taxon>
    </lineage>
</organism>
<name>A0A4U0S8W7_9ACTN</name>
<proteinExistence type="predicted"/>
<gene>
    <name evidence="1" type="ORF">FCI23_34955</name>
</gene>
<dbReference type="Proteomes" id="UP000305778">
    <property type="component" value="Unassembled WGS sequence"/>
</dbReference>
<evidence type="ECO:0000313" key="1">
    <source>
        <dbReference type="EMBL" id="TKA04677.1"/>
    </source>
</evidence>
<accession>A0A4U0S8W7</accession>
<protein>
    <submittedName>
        <fullName evidence="1">Uncharacterized protein</fullName>
    </submittedName>
</protein>
<comment type="caution">
    <text evidence="1">The sequence shown here is derived from an EMBL/GenBank/DDBJ whole genome shotgun (WGS) entry which is preliminary data.</text>
</comment>
<dbReference type="RefSeq" id="WP_136728195.1">
    <property type="nucleotide sequence ID" value="NZ_SUMC01000049.1"/>
</dbReference>